<reference evidence="2" key="1">
    <citation type="submission" date="2023-07" db="EMBL/GenBank/DDBJ databases">
        <title>Genomic Encyclopedia of Type Strains, Phase IV (KMG-IV): sequencing the most valuable type-strain genomes for metagenomic binning, comparative biology and taxonomic classification.</title>
        <authorList>
            <person name="Goeker M."/>
        </authorList>
    </citation>
    <scope>NUCLEOTIDE SEQUENCE</scope>
    <source>
        <strain evidence="2">DSM 26174</strain>
    </source>
</reference>
<dbReference type="RefSeq" id="WP_309941321.1">
    <property type="nucleotide sequence ID" value="NZ_AP025305.1"/>
</dbReference>
<dbReference type="Proteomes" id="UP001185092">
    <property type="component" value="Unassembled WGS sequence"/>
</dbReference>
<dbReference type="EMBL" id="JAVDQD010000006">
    <property type="protein sequence ID" value="MDR6240936.1"/>
    <property type="molecule type" value="Genomic_DNA"/>
</dbReference>
<evidence type="ECO:0000256" key="1">
    <source>
        <dbReference type="SAM" id="Phobius"/>
    </source>
</evidence>
<sequence>MRNVYLILAILGFVLPNALVLIESLETGNYLLYADPISTFESMTANRIATIFSIDLMFAVIVFFIWTYKSSIVLLGRKKIFFLWGVTMIFGFACGLPLYLYMRLISNELNYTAVNSKV</sequence>
<organism evidence="2 3">
    <name type="scientific">Aureibacter tunicatorum</name>
    <dbReference type="NCBI Taxonomy" id="866807"/>
    <lineage>
        <taxon>Bacteria</taxon>
        <taxon>Pseudomonadati</taxon>
        <taxon>Bacteroidota</taxon>
        <taxon>Cytophagia</taxon>
        <taxon>Cytophagales</taxon>
        <taxon>Persicobacteraceae</taxon>
        <taxon>Aureibacter</taxon>
    </lineage>
</organism>
<comment type="caution">
    <text evidence="2">The sequence shown here is derived from an EMBL/GenBank/DDBJ whole genome shotgun (WGS) entry which is preliminary data.</text>
</comment>
<keyword evidence="1" id="KW-1133">Transmembrane helix</keyword>
<feature type="transmembrane region" description="Helical" evidence="1">
    <location>
        <begin position="48"/>
        <end position="68"/>
    </location>
</feature>
<evidence type="ECO:0000313" key="2">
    <source>
        <dbReference type="EMBL" id="MDR6240936.1"/>
    </source>
</evidence>
<feature type="transmembrane region" description="Helical" evidence="1">
    <location>
        <begin position="80"/>
        <end position="102"/>
    </location>
</feature>
<keyword evidence="1" id="KW-0472">Membrane</keyword>
<protein>
    <submittedName>
        <fullName evidence="2">Magnesium-transporting ATPase (P-type)</fullName>
    </submittedName>
</protein>
<accession>A0AAE3XN19</accession>
<dbReference type="InterPro" id="IPR021362">
    <property type="entry name" value="DUF2834"/>
</dbReference>
<evidence type="ECO:0000313" key="3">
    <source>
        <dbReference type="Proteomes" id="UP001185092"/>
    </source>
</evidence>
<proteinExistence type="predicted"/>
<keyword evidence="3" id="KW-1185">Reference proteome</keyword>
<dbReference type="AlphaFoldDB" id="A0AAE3XN19"/>
<keyword evidence="1" id="KW-0812">Transmembrane</keyword>
<gene>
    <name evidence="2" type="ORF">HNQ88_004012</name>
</gene>
<name>A0AAE3XN19_9BACT</name>
<dbReference type="Pfam" id="PF11196">
    <property type="entry name" value="DUF2834"/>
    <property type="match status" value="1"/>
</dbReference>